<feature type="binding site" evidence="8">
    <location>
        <position position="63"/>
    </location>
    <ligand>
        <name>Zn(2+)</name>
        <dbReference type="ChEBI" id="CHEBI:29105"/>
        <label>1</label>
        <note>catalytic</note>
    </ligand>
</feature>
<feature type="binding site" evidence="8">
    <location>
        <position position="271"/>
    </location>
    <ligand>
        <name>Zn(2+)</name>
        <dbReference type="ChEBI" id="CHEBI:29105"/>
        <label>2</label>
        <note>catalytic</note>
    </ligand>
</feature>
<comment type="caution">
    <text evidence="10">The sequence shown here is derived from an EMBL/GenBank/DDBJ whole genome shotgun (WGS) entry which is preliminary data.</text>
</comment>
<dbReference type="InterPro" id="IPR001279">
    <property type="entry name" value="Metallo-B-lactamas"/>
</dbReference>
<feature type="binding site" evidence="8">
    <location>
        <position position="213"/>
    </location>
    <ligand>
        <name>Zn(2+)</name>
        <dbReference type="ChEBI" id="CHEBI:29105"/>
        <label>2</label>
        <note>catalytic</note>
    </ligand>
</feature>
<dbReference type="GO" id="GO:0042781">
    <property type="term" value="F:3'-tRNA processing endoribonuclease activity"/>
    <property type="evidence" value="ECO:0007669"/>
    <property type="project" value="UniProtKB-UniRule"/>
</dbReference>
<dbReference type="CDD" id="cd07717">
    <property type="entry name" value="RNaseZ_ZiPD-like_MBL-fold"/>
    <property type="match status" value="1"/>
</dbReference>
<feature type="binding site" evidence="8">
    <location>
        <position position="143"/>
    </location>
    <ligand>
        <name>Zn(2+)</name>
        <dbReference type="ChEBI" id="CHEBI:29105"/>
        <label>1</label>
        <note>catalytic</note>
    </ligand>
</feature>
<evidence type="ECO:0000313" key="10">
    <source>
        <dbReference type="EMBL" id="MBF0970736.1"/>
    </source>
</evidence>
<keyword evidence="2 8" id="KW-0819">tRNA processing</keyword>
<reference evidence="10" key="1">
    <citation type="submission" date="2020-04" db="EMBL/GenBank/DDBJ databases">
        <title>Deep metagenomics examines the oral microbiome during advanced dental caries in children, revealing novel taxa and co-occurrences with host molecules.</title>
        <authorList>
            <person name="Baker J.L."/>
            <person name="Morton J.T."/>
            <person name="Dinis M."/>
            <person name="Alvarez R."/>
            <person name="Tran N.C."/>
            <person name="Knight R."/>
            <person name="Edlund A."/>
        </authorList>
    </citation>
    <scope>NUCLEOTIDE SEQUENCE</scope>
    <source>
        <strain evidence="10">JCVI_34_bin.1</strain>
    </source>
</reference>
<dbReference type="RefSeq" id="WP_303764363.1">
    <property type="nucleotide sequence ID" value="NZ_JABZGR010000021.1"/>
</dbReference>
<feature type="binding site" evidence="8">
    <location>
        <position position="68"/>
    </location>
    <ligand>
        <name>Zn(2+)</name>
        <dbReference type="ChEBI" id="CHEBI:29105"/>
        <label>2</label>
        <note>catalytic</note>
    </ligand>
</feature>
<evidence type="ECO:0000313" key="11">
    <source>
        <dbReference type="Proteomes" id="UP000704068"/>
    </source>
</evidence>
<dbReference type="HAMAP" id="MF_01818">
    <property type="entry name" value="RNase_Z_BN"/>
    <property type="match status" value="1"/>
</dbReference>
<dbReference type="EMBL" id="JABZGR010000021">
    <property type="protein sequence ID" value="MBF0970736.1"/>
    <property type="molecule type" value="Genomic_DNA"/>
</dbReference>
<sequence>MEKFEISILGCGCAVPTMRHNPAAQIVNFRHKLFMIDCGEGTQLQYRRRRLPFARLQAVFISHLHGDHCLGLVGMISTFALLGRTAPLHVYAPAEFEPILQAQIDFFVGKSAFEVPFHPIDTKQTQVIYEDRGLTVTSLPLLHRVPCCGFLFREKPSLPHIKREMIDFYKIPHYAINSIKQGANWTTPEGDIIPNHRLVFAGDAPRSYAYCSDTAYNPSLCETLKGVNLLYHEATFAEDMAERARLVGHSTARQAAQIARAAEVGKLLLGHFSARYEDETVLLQEAQMVFPNAILAHEGLCISL</sequence>
<evidence type="ECO:0000256" key="7">
    <source>
        <dbReference type="ARBA" id="ARBA00022833"/>
    </source>
</evidence>
<comment type="similarity">
    <text evidence="8">Belongs to the RNase Z family.</text>
</comment>
<organism evidence="10 11">
    <name type="scientific">Alloprevotella tannerae</name>
    <dbReference type="NCBI Taxonomy" id="76122"/>
    <lineage>
        <taxon>Bacteria</taxon>
        <taxon>Pseudomonadati</taxon>
        <taxon>Bacteroidota</taxon>
        <taxon>Bacteroidia</taxon>
        <taxon>Bacteroidales</taxon>
        <taxon>Prevotellaceae</taxon>
        <taxon>Alloprevotella</taxon>
    </lineage>
</organism>
<dbReference type="GO" id="GO:0008270">
    <property type="term" value="F:zinc ion binding"/>
    <property type="evidence" value="ECO:0007669"/>
    <property type="project" value="UniProtKB-UniRule"/>
</dbReference>
<keyword evidence="5 8" id="KW-0255">Endonuclease</keyword>
<feature type="binding site" evidence="8">
    <location>
        <position position="213"/>
    </location>
    <ligand>
        <name>Zn(2+)</name>
        <dbReference type="ChEBI" id="CHEBI:29105"/>
        <label>1</label>
        <note>catalytic</note>
    </ligand>
</feature>
<proteinExistence type="inferred from homology"/>
<protein>
    <recommendedName>
        <fullName evidence="8">Ribonuclease Z</fullName>
        <shortName evidence="8">RNase Z</shortName>
        <ecNumber evidence="8">3.1.26.11</ecNumber>
    </recommendedName>
    <alternativeName>
        <fullName evidence="8">tRNA 3 endonuclease</fullName>
    </alternativeName>
    <alternativeName>
        <fullName evidence="8">tRNase Z</fullName>
    </alternativeName>
</protein>
<evidence type="ECO:0000256" key="2">
    <source>
        <dbReference type="ARBA" id="ARBA00022694"/>
    </source>
</evidence>
<dbReference type="NCBIfam" id="NF000801">
    <property type="entry name" value="PRK00055.1-3"/>
    <property type="match status" value="1"/>
</dbReference>
<keyword evidence="4 8" id="KW-0479">Metal-binding</keyword>
<comment type="subunit">
    <text evidence="1 8">Homodimer.</text>
</comment>
<keyword evidence="3 8" id="KW-0540">Nuclease</keyword>
<dbReference type="AlphaFoldDB" id="A0A929X0D7"/>
<dbReference type="SUPFAM" id="SSF56281">
    <property type="entry name" value="Metallo-hydrolase/oxidoreductase"/>
    <property type="match status" value="1"/>
</dbReference>
<name>A0A929X0D7_9BACT</name>
<dbReference type="PANTHER" id="PTHR46018">
    <property type="entry name" value="ZINC PHOSPHODIESTERASE ELAC PROTEIN 1"/>
    <property type="match status" value="1"/>
</dbReference>
<keyword evidence="6 8" id="KW-0378">Hydrolase</keyword>
<gene>
    <name evidence="8" type="primary">rnz</name>
    <name evidence="10" type="ORF">HXK21_06810</name>
</gene>
<feature type="domain" description="Metallo-beta-lactamase" evidence="9">
    <location>
        <begin position="34"/>
        <end position="152"/>
    </location>
</feature>
<dbReference type="EC" id="3.1.26.11" evidence="8"/>
<feature type="binding site" evidence="8">
    <location>
        <position position="67"/>
    </location>
    <ligand>
        <name>Zn(2+)</name>
        <dbReference type="ChEBI" id="CHEBI:29105"/>
        <label>2</label>
        <note>catalytic</note>
    </ligand>
</feature>
<evidence type="ECO:0000256" key="1">
    <source>
        <dbReference type="ARBA" id="ARBA00011738"/>
    </source>
</evidence>
<evidence type="ECO:0000256" key="6">
    <source>
        <dbReference type="ARBA" id="ARBA00022801"/>
    </source>
</evidence>
<keyword evidence="7 8" id="KW-0862">Zinc</keyword>
<dbReference type="Gene3D" id="3.60.15.10">
    <property type="entry name" value="Ribonuclease Z/Hydroxyacylglutathione hydrolase-like"/>
    <property type="match status" value="1"/>
</dbReference>
<dbReference type="InterPro" id="IPR036866">
    <property type="entry name" value="RibonucZ/Hydroxyglut_hydro"/>
</dbReference>
<dbReference type="PANTHER" id="PTHR46018:SF2">
    <property type="entry name" value="ZINC PHOSPHODIESTERASE ELAC PROTEIN 1"/>
    <property type="match status" value="1"/>
</dbReference>
<evidence type="ECO:0000256" key="4">
    <source>
        <dbReference type="ARBA" id="ARBA00022723"/>
    </source>
</evidence>
<comment type="function">
    <text evidence="8">Zinc phosphodiesterase, which displays some tRNA 3'-processing endonuclease activity. Probably involved in tRNA maturation, by removing a 3'-trailer from precursor tRNA.</text>
</comment>
<evidence type="ECO:0000259" key="9">
    <source>
        <dbReference type="Pfam" id="PF12706"/>
    </source>
</evidence>
<evidence type="ECO:0000256" key="3">
    <source>
        <dbReference type="ARBA" id="ARBA00022722"/>
    </source>
</evidence>
<dbReference type="Pfam" id="PF12706">
    <property type="entry name" value="Lactamase_B_2"/>
    <property type="match status" value="1"/>
</dbReference>
<feature type="active site" description="Proton acceptor" evidence="8">
    <location>
        <position position="67"/>
    </location>
</feature>
<accession>A0A929X0D7</accession>
<dbReference type="Proteomes" id="UP000704068">
    <property type="component" value="Unassembled WGS sequence"/>
</dbReference>
<evidence type="ECO:0000256" key="5">
    <source>
        <dbReference type="ARBA" id="ARBA00022759"/>
    </source>
</evidence>
<comment type="catalytic activity">
    <reaction evidence="8">
        <text>Endonucleolytic cleavage of RNA, removing extra 3' nucleotides from tRNA precursor, generating 3' termini of tRNAs. A 3'-hydroxy group is left at the tRNA terminus and a 5'-phosphoryl group is left at the trailer molecule.</text>
        <dbReference type="EC" id="3.1.26.11"/>
    </reaction>
</comment>
<comment type="cofactor">
    <cofactor evidence="8">
        <name>Zn(2+)</name>
        <dbReference type="ChEBI" id="CHEBI:29105"/>
    </cofactor>
    <text evidence="8">Binds 2 Zn(2+) ions.</text>
</comment>
<feature type="binding site" evidence="8">
    <location>
        <position position="65"/>
    </location>
    <ligand>
        <name>Zn(2+)</name>
        <dbReference type="ChEBI" id="CHEBI:29105"/>
        <label>1</label>
        <note>catalytic</note>
    </ligand>
</feature>
<dbReference type="InterPro" id="IPR013471">
    <property type="entry name" value="RNase_Z/BN"/>
</dbReference>
<evidence type="ECO:0000256" key="8">
    <source>
        <dbReference type="HAMAP-Rule" id="MF_01818"/>
    </source>
</evidence>